<evidence type="ECO:0000313" key="10">
    <source>
        <dbReference type="EMBL" id="MFC5860877.1"/>
    </source>
</evidence>
<sequence length="468" mass="52597">MNRFFRLLSQKFDAIGEGLKLSLPTIRSVRPEKAFFAVLLLGVFFTWQRAVAQSGAGAAGARVALPSSMDEPYKLPPDEFQKAKLLGRVFTGLHFGDELWQPVFLVILLASGVTGKLGRWAERRSRRWWLQTTIFAAMLAAGIFVVVEAPIGAVGHFFTLRYGISVEPWGAWLLDMAKSLALAVAIETPLLLLAAWLVRWSPRRFWVWFGVAFVPLMVLGTFLLPEIVEPMFNHFEPLAATHPELVKQLEKVVARTGTNIPPERMFLMQASAKSNGLNAYVTGIGASKRIVVWDTTADRMPVDEIVFTFAHETGHYALLHIPKGLALASVGGFFFFWIVAWLARRLQRQFGALWQMQSLTSPPGLVVLVLAISLVQVIAEPIENGISRHFEHEADVYGQEAIHGLVADPQKTAVASFQRLGEAYLDDQQPNAFVVWWTYDHPSIQSRARFAEHYDPWVEGRRSQFFKR</sequence>
<evidence type="ECO:0000256" key="1">
    <source>
        <dbReference type="ARBA" id="ARBA00001947"/>
    </source>
</evidence>
<keyword evidence="7" id="KW-0812">Transmembrane</keyword>
<dbReference type="PANTHER" id="PTHR10120">
    <property type="entry name" value="CAAX PRENYL PROTEASE 1"/>
    <property type="match status" value="1"/>
</dbReference>
<keyword evidence="2" id="KW-0645">Protease</keyword>
<keyword evidence="7" id="KW-0472">Membrane</keyword>
<evidence type="ECO:0000256" key="4">
    <source>
        <dbReference type="ARBA" id="ARBA00022801"/>
    </source>
</evidence>
<accession>A0ABW1EC95</accession>
<dbReference type="Pfam" id="PF01435">
    <property type="entry name" value="Peptidase_M48"/>
    <property type="match status" value="1"/>
</dbReference>
<feature type="domain" description="Peptidase M48" evidence="8">
    <location>
        <begin position="242"/>
        <end position="453"/>
    </location>
</feature>
<keyword evidence="7" id="KW-1133">Transmembrane helix</keyword>
<dbReference type="RefSeq" id="WP_263334941.1">
    <property type="nucleotide sequence ID" value="NZ_JAGSYH010000002.1"/>
</dbReference>
<gene>
    <name evidence="10" type="ORF">ACFPT7_01065</name>
</gene>
<keyword evidence="5" id="KW-0862">Zinc</keyword>
<evidence type="ECO:0000256" key="7">
    <source>
        <dbReference type="SAM" id="Phobius"/>
    </source>
</evidence>
<comment type="cofactor">
    <cofactor evidence="1">
        <name>Zn(2+)</name>
        <dbReference type="ChEBI" id="CHEBI:29105"/>
    </cofactor>
</comment>
<feature type="transmembrane region" description="Helical" evidence="7">
    <location>
        <begin position="129"/>
        <end position="159"/>
    </location>
</feature>
<reference evidence="11" key="1">
    <citation type="journal article" date="2019" name="Int. J. Syst. Evol. Microbiol.">
        <title>The Global Catalogue of Microorganisms (GCM) 10K type strain sequencing project: providing services to taxonomists for standard genome sequencing and annotation.</title>
        <authorList>
            <consortium name="The Broad Institute Genomics Platform"/>
            <consortium name="The Broad Institute Genome Sequencing Center for Infectious Disease"/>
            <person name="Wu L."/>
            <person name="Ma J."/>
        </authorList>
    </citation>
    <scope>NUCLEOTIDE SEQUENCE [LARGE SCALE GENOMIC DNA]</scope>
    <source>
        <strain evidence="11">JCM 4087</strain>
    </source>
</reference>
<dbReference type="InterPro" id="IPR001915">
    <property type="entry name" value="Peptidase_M48"/>
</dbReference>
<keyword evidence="11" id="KW-1185">Reference proteome</keyword>
<evidence type="ECO:0000256" key="3">
    <source>
        <dbReference type="ARBA" id="ARBA00022723"/>
    </source>
</evidence>
<evidence type="ECO:0000313" key="11">
    <source>
        <dbReference type="Proteomes" id="UP001596091"/>
    </source>
</evidence>
<evidence type="ECO:0000259" key="9">
    <source>
        <dbReference type="Pfam" id="PF16491"/>
    </source>
</evidence>
<feature type="transmembrane region" description="Helical" evidence="7">
    <location>
        <begin position="179"/>
        <end position="198"/>
    </location>
</feature>
<dbReference type="InterPro" id="IPR032456">
    <property type="entry name" value="Peptidase_M48_N"/>
</dbReference>
<evidence type="ECO:0000256" key="2">
    <source>
        <dbReference type="ARBA" id="ARBA00022670"/>
    </source>
</evidence>
<keyword evidence="4" id="KW-0378">Hydrolase</keyword>
<evidence type="ECO:0000256" key="5">
    <source>
        <dbReference type="ARBA" id="ARBA00022833"/>
    </source>
</evidence>
<dbReference type="CDD" id="cd07343">
    <property type="entry name" value="M48A_Zmpste24p_like"/>
    <property type="match status" value="1"/>
</dbReference>
<dbReference type="EMBL" id="JBHSPH010000001">
    <property type="protein sequence ID" value="MFC5860877.1"/>
    <property type="molecule type" value="Genomic_DNA"/>
</dbReference>
<feature type="domain" description="CAAX prenyl protease 1 N-terminal" evidence="9">
    <location>
        <begin position="74"/>
        <end position="233"/>
    </location>
</feature>
<organism evidence="10 11">
    <name type="scientific">Acidicapsa dinghuensis</name>
    <dbReference type="NCBI Taxonomy" id="2218256"/>
    <lineage>
        <taxon>Bacteria</taxon>
        <taxon>Pseudomonadati</taxon>
        <taxon>Acidobacteriota</taxon>
        <taxon>Terriglobia</taxon>
        <taxon>Terriglobales</taxon>
        <taxon>Acidobacteriaceae</taxon>
        <taxon>Acidicapsa</taxon>
    </lineage>
</organism>
<dbReference type="Proteomes" id="UP001596091">
    <property type="component" value="Unassembled WGS sequence"/>
</dbReference>
<feature type="transmembrane region" description="Helical" evidence="7">
    <location>
        <begin position="99"/>
        <end position="117"/>
    </location>
</feature>
<comment type="caution">
    <text evidence="10">The sequence shown here is derived from an EMBL/GenBank/DDBJ whole genome shotgun (WGS) entry which is preliminary data.</text>
</comment>
<keyword evidence="3" id="KW-0479">Metal-binding</keyword>
<keyword evidence="6" id="KW-0482">Metalloprotease</keyword>
<dbReference type="Gene3D" id="3.30.2010.10">
    <property type="entry name" value="Metalloproteases ('zincins'), catalytic domain"/>
    <property type="match status" value="1"/>
</dbReference>
<evidence type="ECO:0000256" key="6">
    <source>
        <dbReference type="ARBA" id="ARBA00023049"/>
    </source>
</evidence>
<name>A0ABW1EC95_9BACT</name>
<proteinExistence type="predicted"/>
<protein>
    <submittedName>
        <fullName evidence="10">M48 family metallopeptidase</fullName>
    </submittedName>
</protein>
<evidence type="ECO:0000259" key="8">
    <source>
        <dbReference type="Pfam" id="PF01435"/>
    </source>
</evidence>
<dbReference type="InterPro" id="IPR027057">
    <property type="entry name" value="CAXX_Prtase_1"/>
</dbReference>
<feature type="transmembrane region" description="Helical" evidence="7">
    <location>
        <begin position="205"/>
        <end position="224"/>
    </location>
</feature>
<feature type="transmembrane region" description="Helical" evidence="7">
    <location>
        <begin position="324"/>
        <end position="343"/>
    </location>
</feature>
<dbReference type="Pfam" id="PF16491">
    <property type="entry name" value="Peptidase_M48_N"/>
    <property type="match status" value="1"/>
</dbReference>